<dbReference type="PROSITE" id="PS01359">
    <property type="entry name" value="ZF_PHD_1"/>
    <property type="match status" value="1"/>
</dbReference>
<feature type="region of interest" description="Disordered" evidence="6">
    <location>
        <begin position="241"/>
        <end position="296"/>
    </location>
</feature>
<feature type="compositionally biased region" description="Low complexity" evidence="6">
    <location>
        <begin position="187"/>
        <end position="204"/>
    </location>
</feature>
<evidence type="ECO:0000259" key="7">
    <source>
        <dbReference type="SMART" id="SM00249"/>
    </source>
</evidence>
<feature type="region of interest" description="Disordered" evidence="6">
    <location>
        <begin position="149"/>
        <end position="207"/>
    </location>
</feature>
<gene>
    <name evidence="8" type="ORF">AFUS01_LOCUS36831</name>
</gene>
<evidence type="ECO:0000256" key="6">
    <source>
        <dbReference type="SAM" id="MobiDB-lite"/>
    </source>
</evidence>
<dbReference type="Proteomes" id="UP000708208">
    <property type="component" value="Unassembled WGS sequence"/>
</dbReference>
<evidence type="ECO:0000313" key="8">
    <source>
        <dbReference type="EMBL" id="CAG7826794.1"/>
    </source>
</evidence>
<reference evidence="8" key="1">
    <citation type="submission" date="2021-06" db="EMBL/GenBank/DDBJ databases">
        <authorList>
            <person name="Hodson N. C."/>
            <person name="Mongue J. A."/>
            <person name="Jaron S. K."/>
        </authorList>
    </citation>
    <scope>NUCLEOTIDE SEQUENCE</scope>
</reference>
<evidence type="ECO:0000256" key="1">
    <source>
        <dbReference type="ARBA" id="ARBA00004123"/>
    </source>
</evidence>
<evidence type="ECO:0000256" key="3">
    <source>
        <dbReference type="ARBA" id="ARBA00022771"/>
    </source>
</evidence>
<dbReference type="GO" id="GO:0008270">
    <property type="term" value="F:zinc ion binding"/>
    <property type="evidence" value="ECO:0007669"/>
    <property type="project" value="UniProtKB-KW"/>
</dbReference>
<dbReference type="PANTHER" id="PTHR14571:SF9">
    <property type="entry name" value="HISTONE-LYSINE N-METHYLTRANSFERASE SET-26-RELATED"/>
    <property type="match status" value="1"/>
</dbReference>
<dbReference type="CDD" id="cd15546">
    <property type="entry name" value="PHD_PHF13_like"/>
    <property type="match status" value="1"/>
</dbReference>
<keyword evidence="5" id="KW-0539">Nucleus</keyword>
<dbReference type="InterPro" id="IPR019786">
    <property type="entry name" value="Zinc_finger_PHD-type_CS"/>
</dbReference>
<evidence type="ECO:0000256" key="5">
    <source>
        <dbReference type="ARBA" id="ARBA00023242"/>
    </source>
</evidence>
<comment type="caution">
    <text evidence="8">The sequence shown here is derived from an EMBL/GenBank/DDBJ whole genome shotgun (WGS) entry which is preliminary data.</text>
</comment>
<feature type="compositionally biased region" description="Basic residues" evidence="6">
    <location>
        <begin position="257"/>
        <end position="274"/>
    </location>
</feature>
<organism evidence="8 9">
    <name type="scientific">Allacma fusca</name>
    <dbReference type="NCBI Taxonomy" id="39272"/>
    <lineage>
        <taxon>Eukaryota</taxon>
        <taxon>Metazoa</taxon>
        <taxon>Ecdysozoa</taxon>
        <taxon>Arthropoda</taxon>
        <taxon>Hexapoda</taxon>
        <taxon>Collembola</taxon>
        <taxon>Symphypleona</taxon>
        <taxon>Sminthuridae</taxon>
        <taxon>Allacma</taxon>
    </lineage>
</organism>
<keyword evidence="2" id="KW-0479">Metal-binding</keyword>
<feature type="compositionally biased region" description="Polar residues" evidence="6">
    <location>
        <begin position="8"/>
        <end position="24"/>
    </location>
</feature>
<comment type="subcellular location">
    <subcellularLocation>
        <location evidence="1">Nucleus</location>
    </subcellularLocation>
</comment>
<evidence type="ECO:0000256" key="4">
    <source>
        <dbReference type="ARBA" id="ARBA00022833"/>
    </source>
</evidence>
<feature type="compositionally biased region" description="Low complexity" evidence="6">
    <location>
        <begin position="74"/>
        <end position="85"/>
    </location>
</feature>
<feature type="domain" description="Zinc finger PHD-type" evidence="7">
    <location>
        <begin position="104"/>
        <end position="148"/>
    </location>
</feature>
<dbReference type="OrthoDB" id="79252at2759"/>
<protein>
    <recommendedName>
        <fullName evidence="7">Zinc finger PHD-type domain-containing protein</fullName>
    </recommendedName>
</protein>
<dbReference type="PANTHER" id="PTHR14571">
    <property type="entry name" value="HISTONE-LYSINE N-METHYLTRANSFERASE SET-26-RELATED"/>
    <property type="match status" value="1"/>
</dbReference>
<keyword evidence="3" id="KW-0863">Zinc-finger</keyword>
<feature type="region of interest" description="Disordered" evidence="6">
    <location>
        <begin position="1"/>
        <end position="26"/>
    </location>
</feature>
<feature type="region of interest" description="Disordered" evidence="6">
    <location>
        <begin position="69"/>
        <end position="91"/>
    </location>
</feature>
<dbReference type="GO" id="GO:0005634">
    <property type="term" value="C:nucleus"/>
    <property type="evidence" value="ECO:0007669"/>
    <property type="project" value="UniProtKB-SubCell"/>
</dbReference>
<dbReference type="InterPro" id="IPR001965">
    <property type="entry name" value="Znf_PHD"/>
</dbReference>
<dbReference type="EMBL" id="CAJVCH010541167">
    <property type="protein sequence ID" value="CAG7826794.1"/>
    <property type="molecule type" value="Genomic_DNA"/>
</dbReference>
<sequence length="315" mass="35128">MLRPPDPVTQSPLSSQIQEFSSPNKRPRTAEDFLRFCDVVLSYTNYPHAFYQNDEDERKIESPLNSIGESAHVSAASDTSSRTSSVGEADTGTCTDEDTWGMVTCWCGKPFAGRPMIECESCLIWLHLSCARVRKSNIPKHFKCAQCKPPKVRRKRQSSENSEVESHMNEISHHSSSTKGTASINGTSSLSATHSTSTHNSAISDSLSNHHRNELLVKDEDLDNDDDMKDKVFLLNSSASAASHHHNKHQNNNSRNPNHHHTNNSKVKNSKSRRTTTEHPRPRSSKKTHRNKIIANDDALSVRLSYNASSPLSSN</sequence>
<accession>A0A8J2L0Q1</accession>
<dbReference type="SMART" id="SM00249">
    <property type="entry name" value="PHD"/>
    <property type="match status" value="1"/>
</dbReference>
<keyword evidence="9" id="KW-1185">Reference proteome</keyword>
<evidence type="ECO:0000256" key="2">
    <source>
        <dbReference type="ARBA" id="ARBA00022723"/>
    </source>
</evidence>
<feature type="compositionally biased region" description="Polar residues" evidence="6">
    <location>
        <begin position="174"/>
        <end position="186"/>
    </location>
</feature>
<feature type="compositionally biased region" description="Basic residues" evidence="6">
    <location>
        <begin position="282"/>
        <end position="292"/>
    </location>
</feature>
<feature type="compositionally biased region" description="Basic and acidic residues" evidence="6">
    <location>
        <begin position="164"/>
        <end position="173"/>
    </location>
</feature>
<dbReference type="AlphaFoldDB" id="A0A8J2L0Q1"/>
<evidence type="ECO:0000313" key="9">
    <source>
        <dbReference type="Proteomes" id="UP000708208"/>
    </source>
</evidence>
<proteinExistence type="predicted"/>
<keyword evidence="4" id="KW-0862">Zinc</keyword>
<name>A0A8J2L0Q1_9HEXA</name>